<gene>
    <name evidence="1" type="ORF">OKIOD_LOCUS9436</name>
</gene>
<name>A0ABN7SPT3_OIKDI</name>
<protein>
    <submittedName>
        <fullName evidence="1">Oidioi.mRNA.OKI2018_I69.chr1.g671.t1.cds</fullName>
    </submittedName>
</protein>
<evidence type="ECO:0000313" key="1">
    <source>
        <dbReference type="EMBL" id="CAG5103218.1"/>
    </source>
</evidence>
<reference evidence="1 2" key="1">
    <citation type="submission" date="2021-04" db="EMBL/GenBank/DDBJ databases">
        <authorList>
            <person name="Bliznina A."/>
        </authorList>
    </citation>
    <scope>NUCLEOTIDE SEQUENCE [LARGE SCALE GENOMIC DNA]</scope>
</reference>
<proteinExistence type="predicted"/>
<dbReference type="Proteomes" id="UP001158576">
    <property type="component" value="Chromosome 1"/>
</dbReference>
<organism evidence="1 2">
    <name type="scientific">Oikopleura dioica</name>
    <name type="common">Tunicate</name>
    <dbReference type="NCBI Taxonomy" id="34765"/>
    <lineage>
        <taxon>Eukaryota</taxon>
        <taxon>Metazoa</taxon>
        <taxon>Chordata</taxon>
        <taxon>Tunicata</taxon>
        <taxon>Appendicularia</taxon>
        <taxon>Copelata</taxon>
        <taxon>Oikopleuridae</taxon>
        <taxon>Oikopleura</taxon>
    </lineage>
</organism>
<dbReference type="EMBL" id="OU015566">
    <property type="protein sequence ID" value="CAG5103218.1"/>
    <property type="molecule type" value="Genomic_DNA"/>
</dbReference>
<accession>A0ABN7SPT3</accession>
<evidence type="ECO:0000313" key="2">
    <source>
        <dbReference type="Proteomes" id="UP001158576"/>
    </source>
</evidence>
<keyword evidence="2" id="KW-1185">Reference proteome</keyword>
<sequence length="68" mass="8109">MGKWSYLSPQRIKQINDYGSFLTIELFGAIGEEIEFTTGRFSENEEIQIEVQSIKFDRSQKKMLYFYE</sequence>